<protein>
    <submittedName>
        <fullName evidence="2">Uncharacterized protein</fullName>
    </submittedName>
</protein>
<keyword evidence="3" id="KW-1185">Reference proteome</keyword>
<comment type="caution">
    <text evidence="2">The sequence shown here is derived from an EMBL/GenBank/DDBJ whole genome shotgun (WGS) entry which is preliminary data.</text>
</comment>
<reference evidence="2 3" key="1">
    <citation type="submission" date="2017-04" db="EMBL/GenBank/DDBJ databases">
        <title>Draft genome sequence of Marssonina coronaria NL1: causal agent of apple blotch.</title>
        <authorList>
            <person name="Cheng Q."/>
        </authorList>
    </citation>
    <scope>NUCLEOTIDE SEQUENCE [LARGE SCALE GENOMIC DNA]</scope>
    <source>
        <strain evidence="2 3">NL1</strain>
    </source>
</reference>
<dbReference type="InterPro" id="IPR056539">
    <property type="entry name" value="NuiA-like"/>
</dbReference>
<dbReference type="Pfam" id="PF23151">
    <property type="entry name" value="NuiA_2"/>
    <property type="match status" value="1"/>
</dbReference>
<dbReference type="OrthoDB" id="5366485at2759"/>
<dbReference type="InParanoid" id="A0A218Z062"/>
<name>A0A218Z062_9HELO</name>
<proteinExistence type="predicted"/>
<dbReference type="PANTHER" id="PTHR42093:SF1">
    <property type="match status" value="1"/>
</dbReference>
<evidence type="ECO:0000313" key="3">
    <source>
        <dbReference type="Proteomes" id="UP000242519"/>
    </source>
</evidence>
<gene>
    <name evidence="2" type="ORF">B2J93_4816</name>
</gene>
<dbReference type="STRING" id="503106.A0A218Z062"/>
<accession>A0A218Z062</accession>
<feature type="compositionally biased region" description="Polar residues" evidence="1">
    <location>
        <begin position="25"/>
        <end position="44"/>
    </location>
</feature>
<dbReference type="AlphaFoldDB" id="A0A218Z062"/>
<dbReference type="Proteomes" id="UP000242519">
    <property type="component" value="Unassembled WGS sequence"/>
</dbReference>
<organism evidence="2 3">
    <name type="scientific">Diplocarpon coronariae</name>
    <dbReference type="NCBI Taxonomy" id="2795749"/>
    <lineage>
        <taxon>Eukaryota</taxon>
        <taxon>Fungi</taxon>
        <taxon>Dikarya</taxon>
        <taxon>Ascomycota</taxon>
        <taxon>Pezizomycotina</taxon>
        <taxon>Leotiomycetes</taxon>
        <taxon>Helotiales</taxon>
        <taxon>Drepanopezizaceae</taxon>
        <taxon>Diplocarpon</taxon>
    </lineage>
</organism>
<dbReference type="EMBL" id="MZNU01000292">
    <property type="protein sequence ID" value="OWP01084.1"/>
    <property type="molecule type" value="Genomic_DNA"/>
</dbReference>
<feature type="region of interest" description="Disordered" evidence="1">
    <location>
        <begin position="16"/>
        <end position="76"/>
    </location>
</feature>
<dbReference type="PANTHER" id="PTHR42093">
    <property type="match status" value="1"/>
</dbReference>
<evidence type="ECO:0000256" key="1">
    <source>
        <dbReference type="SAM" id="MobiDB-lite"/>
    </source>
</evidence>
<sequence length="268" mass="28508">MGALLSCFASFRNQISRPAKKANVTEAQETTPEPSSQLHPSQQPVREGLADEHLASVPPPSSPTPARAQQEGVQGEVKALRSVAVEAPVPIPPIDTPSTKDTHAGGEMATDEEYMSFLDNANQDPTEGVARGQSGGKVELKAVDEGVKVPECIARVLGKGDSYYVSEADEPFVGVALKLEGNGLPDEVTFSKLVHSPTPSEAEVQIMDIGEWDAQGQYKDVVNATREASKGSDVRVYRIAKGGSRVEYWVLGVDEGLLVGVKTLAVES</sequence>
<evidence type="ECO:0000313" key="2">
    <source>
        <dbReference type="EMBL" id="OWP01084.1"/>
    </source>
</evidence>